<sequence length="322" mass="34111">MTFRDAWQAALYGPDGFYRRERPAAHFRTSVHASPLFGQALARLSFELDLHQVVDIGAGSGELGKVLRATGLTVVEIELDDDLPSQLTGLVIANEWLDNIPCEIAEWDDEGVPHYLLPDETLGPVVDSEDLRWLERWWLSSPGGGEASRRVGVPGGAGWGVVSAGAGLPGGRAEIGASRDQAWADVVGRLAVGSLAVAVDYGHVRENRPAYGTVTGFRDGRECAPVLDGSCDITAHVALDSVAAAVGGRLISQRDALESLGLSASRPPLELAHEDPVRYLSELSSAGEAAELLDPSGLGAFGWVWTAVGEETSRRAARALSA</sequence>
<proteinExistence type="predicted"/>
<comment type="caution">
    <text evidence="3">The sequence shown here is derived from an EMBL/GenBank/DDBJ whole genome shotgun (WGS) entry which is preliminary data.</text>
</comment>
<name>A0A542ESJ9_9ACTN</name>
<dbReference type="EMBL" id="VFMM01000001">
    <property type="protein sequence ID" value="TQJ18305.1"/>
    <property type="molecule type" value="Genomic_DNA"/>
</dbReference>
<gene>
    <name evidence="3" type="ORF">FB475_2440</name>
</gene>
<dbReference type="AlphaFoldDB" id="A0A542ESJ9"/>
<evidence type="ECO:0000256" key="1">
    <source>
        <dbReference type="ARBA" id="ARBA00022603"/>
    </source>
</evidence>
<dbReference type="Pfam" id="PF02636">
    <property type="entry name" value="Methyltransf_28"/>
    <property type="match status" value="1"/>
</dbReference>
<dbReference type="Proteomes" id="UP000316298">
    <property type="component" value="Unassembled WGS sequence"/>
</dbReference>
<dbReference type="GO" id="GO:0008168">
    <property type="term" value="F:methyltransferase activity"/>
    <property type="evidence" value="ECO:0007669"/>
    <property type="project" value="UniProtKB-KW"/>
</dbReference>
<dbReference type="InterPro" id="IPR029063">
    <property type="entry name" value="SAM-dependent_MTases_sf"/>
</dbReference>
<reference evidence="3 4" key="1">
    <citation type="submission" date="2019-06" db="EMBL/GenBank/DDBJ databases">
        <title>Sequencing the genomes of 1000 actinobacteria strains.</title>
        <authorList>
            <person name="Klenk H.-P."/>
        </authorList>
    </citation>
    <scope>NUCLEOTIDE SEQUENCE [LARGE SCALE GENOMIC DNA]</scope>
    <source>
        <strain evidence="3 4">DSM 17305</strain>
    </source>
</reference>
<organism evidence="3 4">
    <name type="scientific">Kribbella jejuensis</name>
    <dbReference type="NCBI Taxonomy" id="236068"/>
    <lineage>
        <taxon>Bacteria</taxon>
        <taxon>Bacillati</taxon>
        <taxon>Actinomycetota</taxon>
        <taxon>Actinomycetes</taxon>
        <taxon>Propionibacteriales</taxon>
        <taxon>Kribbellaceae</taxon>
        <taxon>Kribbella</taxon>
    </lineage>
</organism>
<evidence type="ECO:0000313" key="3">
    <source>
        <dbReference type="EMBL" id="TQJ18305.1"/>
    </source>
</evidence>
<accession>A0A542ESJ9</accession>
<dbReference type="RefSeq" id="WP_420359206.1">
    <property type="nucleotide sequence ID" value="NZ_BAAAKA010000016.1"/>
</dbReference>
<dbReference type="Gene3D" id="3.40.50.12710">
    <property type="match status" value="2"/>
</dbReference>
<dbReference type="SUPFAM" id="SSF53335">
    <property type="entry name" value="S-adenosyl-L-methionine-dependent methyltransferases"/>
    <property type="match status" value="1"/>
</dbReference>
<evidence type="ECO:0000256" key="2">
    <source>
        <dbReference type="ARBA" id="ARBA00022679"/>
    </source>
</evidence>
<protein>
    <submittedName>
        <fullName evidence="3">SAM-dependent MidA family methyltransferase</fullName>
    </submittedName>
</protein>
<dbReference type="GO" id="GO:0032259">
    <property type="term" value="P:methylation"/>
    <property type="evidence" value="ECO:0007669"/>
    <property type="project" value="UniProtKB-KW"/>
</dbReference>
<keyword evidence="1 3" id="KW-0489">Methyltransferase</keyword>
<dbReference type="InterPro" id="IPR003788">
    <property type="entry name" value="NDUFAF7"/>
</dbReference>
<evidence type="ECO:0000313" key="4">
    <source>
        <dbReference type="Proteomes" id="UP000316298"/>
    </source>
</evidence>
<keyword evidence="4" id="KW-1185">Reference proteome</keyword>
<dbReference type="InterPro" id="IPR038375">
    <property type="entry name" value="NDUFAF7_sf"/>
</dbReference>
<keyword evidence="2 3" id="KW-0808">Transferase</keyword>